<dbReference type="InterPro" id="IPR036641">
    <property type="entry name" value="HPT_dom_sf"/>
</dbReference>
<proteinExistence type="predicted"/>
<protein>
    <recommendedName>
        <fullName evidence="5">HPt domain-containing protein</fullName>
    </recommendedName>
</protein>
<dbReference type="EMBL" id="CAADRP010001539">
    <property type="protein sequence ID" value="VFU40018.1"/>
    <property type="molecule type" value="Genomic_DNA"/>
</dbReference>
<dbReference type="Pfam" id="PF14223">
    <property type="entry name" value="Retrotran_gag_2"/>
    <property type="match status" value="1"/>
</dbReference>
<reference evidence="6" key="1">
    <citation type="submission" date="2019-03" db="EMBL/GenBank/DDBJ databases">
        <authorList>
            <person name="Mank J."/>
            <person name="Almeida P."/>
        </authorList>
    </citation>
    <scope>NUCLEOTIDE SEQUENCE</scope>
    <source>
        <strain evidence="6">78183</strain>
    </source>
</reference>
<feature type="domain" description="HPt" evidence="5">
    <location>
        <begin position="212"/>
        <end position="285"/>
    </location>
</feature>
<dbReference type="PANTHER" id="PTHR35317">
    <property type="entry name" value="OS04G0629600 PROTEIN"/>
    <property type="match status" value="1"/>
</dbReference>
<evidence type="ECO:0000256" key="1">
    <source>
        <dbReference type="ARBA" id="ARBA00004514"/>
    </source>
</evidence>
<dbReference type="GO" id="GO:0005829">
    <property type="term" value="C:cytosol"/>
    <property type="evidence" value="ECO:0007669"/>
    <property type="project" value="UniProtKB-SubCell"/>
</dbReference>
<dbReference type="InterPro" id="IPR008207">
    <property type="entry name" value="Sig_transdc_His_kin_Hpt_dom"/>
</dbReference>
<evidence type="ECO:0000256" key="3">
    <source>
        <dbReference type="PROSITE-ProRule" id="PRU00110"/>
    </source>
</evidence>
<gene>
    <name evidence="6" type="ORF">SVIM_LOCUS226295</name>
</gene>
<dbReference type="SUPFAM" id="SSF47226">
    <property type="entry name" value="Histidine-containing phosphotransfer domain, HPT domain"/>
    <property type="match status" value="1"/>
</dbReference>
<dbReference type="PANTHER" id="PTHR35317:SF35">
    <property type="entry name" value="DUF4219 DOMAIN-CONTAINING PROTEIN"/>
    <property type="match status" value="1"/>
</dbReference>
<dbReference type="PROSITE" id="PS50894">
    <property type="entry name" value="HPT"/>
    <property type="match status" value="1"/>
</dbReference>
<keyword evidence="2" id="KW-0932">Cytokinin signaling pathway</keyword>
<feature type="region of interest" description="Disordered" evidence="4">
    <location>
        <begin position="24"/>
        <end position="45"/>
    </location>
</feature>
<dbReference type="Gene3D" id="1.20.120.160">
    <property type="entry name" value="HPT domain"/>
    <property type="match status" value="1"/>
</dbReference>
<evidence type="ECO:0000313" key="6">
    <source>
        <dbReference type="EMBL" id="VFU40018.1"/>
    </source>
</evidence>
<comment type="subcellular location">
    <subcellularLocation>
        <location evidence="1">Cytoplasm</location>
        <location evidence="1">Cytosol</location>
    </subcellularLocation>
</comment>
<dbReference type="GO" id="GO:0000160">
    <property type="term" value="P:phosphorelay signal transduction system"/>
    <property type="evidence" value="ECO:0007669"/>
    <property type="project" value="InterPro"/>
</dbReference>
<accession>A0A6N2LHS3</accession>
<evidence type="ECO:0000259" key="5">
    <source>
        <dbReference type="PROSITE" id="PS50894"/>
    </source>
</evidence>
<evidence type="ECO:0000256" key="2">
    <source>
        <dbReference type="ARBA" id="ARBA00022864"/>
    </source>
</evidence>
<name>A0A6N2LHS3_SALVM</name>
<evidence type="ECO:0000256" key="4">
    <source>
        <dbReference type="SAM" id="MobiDB-lite"/>
    </source>
</evidence>
<feature type="compositionally biased region" description="Acidic residues" evidence="4">
    <location>
        <begin position="26"/>
        <end position="35"/>
    </location>
</feature>
<dbReference type="AlphaFoldDB" id="A0A6N2LHS3"/>
<comment type="caution">
    <text evidence="3">Lacks conserved residue(s) required for the propagation of feature annotation.</text>
</comment>
<organism evidence="6">
    <name type="scientific">Salix viminalis</name>
    <name type="common">Common osier</name>
    <name type="synonym">Basket willow</name>
    <dbReference type="NCBI Taxonomy" id="40686"/>
    <lineage>
        <taxon>Eukaryota</taxon>
        <taxon>Viridiplantae</taxon>
        <taxon>Streptophyta</taxon>
        <taxon>Embryophyta</taxon>
        <taxon>Tracheophyta</taxon>
        <taxon>Spermatophyta</taxon>
        <taxon>Magnoliopsida</taxon>
        <taxon>eudicotyledons</taxon>
        <taxon>Gunneridae</taxon>
        <taxon>Pentapetalae</taxon>
        <taxon>rosids</taxon>
        <taxon>fabids</taxon>
        <taxon>Malpighiales</taxon>
        <taxon>Salicaceae</taxon>
        <taxon>Saliceae</taxon>
        <taxon>Salix</taxon>
    </lineage>
</organism>
<dbReference type="GO" id="GO:0009736">
    <property type="term" value="P:cytokinin-activated signaling pathway"/>
    <property type="evidence" value="ECO:0007669"/>
    <property type="project" value="UniProtKB-KW"/>
</dbReference>
<sequence length="285" mass="32903">METVLIAYDLWDVIEFGMKSNSGLVDESEREEDETGSIPGEAQTVSRESKIKNSKALSLIQGVLSGELFPRIRNEKTAKRSTEYIKKKFRGDKKVRSVKLQAIRAEFEYMRMADGEGLDQYLAKFFETINNLKSHGEDVPEIRIVQKLLMSLSRRYKSFISIIEETRDLDVLRMASTPLRQQLSIMRQSHFDEGLLDHEQVSYLETLENEDDPDFIENVFTLFLRDSTRYIDSIEKALETSPVDYPVMKRMMYRLKGSSASLGASKINGETNTLRKKFHDGDMER</sequence>